<organism evidence="1 2">
    <name type="scientific">Nitrosotalea sinensis</name>
    <dbReference type="NCBI Taxonomy" id="1499975"/>
    <lineage>
        <taxon>Archaea</taxon>
        <taxon>Nitrososphaerota</taxon>
        <taxon>Nitrososphaeria</taxon>
        <taxon>Nitrosotaleales</taxon>
        <taxon>Nitrosotaleaceae</taxon>
        <taxon>Nitrosotalea</taxon>
    </lineage>
</organism>
<evidence type="ECO:0000313" key="2">
    <source>
        <dbReference type="Proteomes" id="UP000232412"/>
    </source>
</evidence>
<accession>A0A2H1EGA0</accession>
<gene>
    <name evidence="1" type="ORF">NSIN_20578</name>
</gene>
<dbReference type="Proteomes" id="UP000232412">
    <property type="component" value="Unassembled WGS sequence"/>
</dbReference>
<dbReference type="EMBL" id="FRFC01000003">
    <property type="protein sequence ID" value="SHO45196.1"/>
    <property type="molecule type" value="Genomic_DNA"/>
</dbReference>
<dbReference type="AlphaFoldDB" id="A0A2H1EGA0"/>
<name>A0A2H1EGA0_9ARCH</name>
<keyword evidence="2" id="KW-1185">Reference proteome</keyword>
<dbReference type="OrthoDB" id="9879at2157"/>
<sequence length="175" mass="20226">MSSKKTSTFTFRIDKEYEKTLREEAKARKITVNTLANQIFGGYAEWNRYMEKFGIIVLSREAFKNILESLDEKNILNLAIDIAEKAPKEFILFKWKGISSDNVIKFIEMYFDHCGYGTHDKARTGDDITFSVRHELGKKGSIFLKAFLETLIRSTLDKSCNTTVTNNSLVLRFQE</sequence>
<reference evidence="2" key="1">
    <citation type="submission" date="2016-12" db="EMBL/GenBank/DDBJ databases">
        <authorList>
            <person name="Herbold C."/>
        </authorList>
    </citation>
    <scope>NUCLEOTIDE SEQUENCE [LARGE SCALE GENOMIC DNA]</scope>
</reference>
<dbReference type="RefSeq" id="WP_101009566.1">
    <property type="nucleotide sequence ID" value="NZ_FRFC01000003.1"/>
</dbReference>
<evidence type="ECO:0000313" key="1">
    <source>
        <dbReference type="EMBL" id="SHO45196.1"/>
    </source>
</evidence>
<proteinExistence type="predicted"/>
<protein>
    <submittedName>
        <fullName evidence="1">Uncharacterized protein</fullName>
    </submittedName>
</protein>